<evidence type="ECO:0000259" key="2">
    <source>
        <dbReference type="Pfam" id="PF07261"/>
    </source>
</evidence>
<accession>X1T856</accession>
<feature type="domain" description="DnaB/C C-terminal" evidence="2">
    <location>
        <begin position="162"/>
        <end position="225"/>
    </location>
</feature>
<feature type="non-terminal residue" evidence="3">
    <location>
        <position position="1"/>
    </location>
</feature>
<evidence type="ECO:0000256" key="1">
    <source>
        <dbReference type="SAM" id="MobiDB-lite"/>
    </source>
</evidence>
<feature type="region of interest" description="Disordered" evidence="1">
    <location>
        <begin position="220"/>
        <end position="261"/>
    </location>
</feature>
<dbReference type="NCBIfam" id="TIGR01446">
    <property type="entry name" value="DnaD_dom"/>
    <property type="match status" value="1"/>
</dbReference>
<dbReference type="SUPFAM" id="SSF158499">
    <property type="entry name" value="DnaD domain-like"/>
    <property type="match status" value="1"/>
</dbReference>
<protein>
    <recommendedName>
        <fullName evidence="2">DnaB/C C-terminal domain-containing protein</fullName>
    </recommendedName>
</protein>
<gene>
    <name evidence="3" type="ORF">S12H4_13175</name>
</gene>
<feature type="compositionally biased region" description="Basic and acidic residues" evidence="1">
    <location>
        <begin position="242"/>
        <end position="261"/>
    </location>
</feature>
<sequence length="261" mass="28832">LASGQTPFIVKLPFEAKGLYAYLFTNDHCNQAGLYEIGLETIASETKLPESSLPELFSLLEPKVKWYPDYNLVWVKNFIKRQSKSPKFLIAVAKSLATINNNGAIAELLEYNLRRYSISIPYPYTTSTVSIPSSAGADLVCSDKGDGVVKGKGESELAGISQLYEENIGQITPIVAERLKDIASHYPEGWFKEALGKAMGAGVRRLAYIESILERWKVEGFKTPKKGGEGGQRPGKGVRPKPTQERRRPITRIPGDKEPEG</sequence>
<dbReference type="Gene3D" id="1.10.10.630">
    <property type="entry name" value="DnaD domain-like"/>
    <property type="match status" value="1"/>
</dbReference>
<dbReference type="Pfam" id="PF07261">
    <property type="entry name" value="DnaB_2"/>
    <property type="match status" value="1"/>
</dbReference>
<name>X1T856_9ZZZZ</name>
<evidence type="ECO:0000313" key="3">
    <source>
        <dbReference type="EMBL" id="GAI87556.1"/>
    </source>
</evidence>
<dbReference type="AlphaFoldDB" id="X1T856"/>
<comment type="caution">
    <text evidence="3">The sequence shown here is derived from an EMBL/GenBank/DDBJ whole genome shotgun (WGS) entry which is preliminary data.</text>
</comment>
<reference evidence="3" key="1">
    <citation type="journal article" date="2014" name="Front. Microbiol.">
        <title>High frequency of phylogenetically diverse reductive dehalogenase-homologous genes in deep subseafloor sedimentary metagenomes.</title>
        <authorList>
            <person name="Kawai M."/>
            <person name="Futagami T."/>
            <person name="Toyoda A."/>
            <person name="Takaki Y."/>
            <person name="Nishi S."/>
            <person name="Hori S."/>
            <person name="Arai W."/>
            <person name="Tsubouchi T."/>
            <person name="Morono Y."/>
            <person name="Uchiyama I."/>
            <person name="Ito T."/>
            <person name="Fujiyama A."/>
            <person name="Inagaki F."/>
            <person name="Takami H."/>
        </authorList>
    </citation>
    <scope>NUCLEOTIDE SEQUENCE</scope>
    <source>
        <strain evidence="3">Expedition CK06-06</strain>
    </source>
</reference>
<dbReference type="InterPro" id="IPR034829">
    <property type="entry name" value="DnaD-like_sf"/>
</dbReference>
<dbReference type="InterPro" id="IPR006343">
    <property type="entry name" value="DnaB/C_C"/>
</dbReference>
<proteinExistence type="predicted"/>
<organism evidence="3">
    <name type="scientific">marine sediment metagenome</name>
    <dbReference type="NCBI Taxonomy" id="412755"/>
    <lineage>
        <taxon>unclassified sequences</taxon>
        <taxon>metagenomes</taxon>
        <taxon>ecological metagenomes</taxon>
    </lineage>
</organism>
<dbReference type="EMBL" id="BARW01006277">
    <property type="protein sequence ID" value="GAI87556.1"/>
    <property type="molecule type" value="Genomic_DNA"/>
</dbReference>